<reference evidence="2" key="2">
    <citation type="submission" date="2017-02" db="UniProtKB">
        <authorList>
            <consortium name="WormBaseParasite"/>
        </authorList>
    </citation>
    <scope>IDENTIFICATION</scope>
</reference>
<dbReference type="WBParaSite" id="ACAC_0000054701-mRNA-1">
    <property type="protein sequence ID" value="ACAC_0000054701-mRNA-1"/>
    <property type="gene ID" value="ACAC_0000054701"/>
</dbReference>
<sequence length="102" mass="11296">MRTFEFDVSQCCRTKGTCSCHHTNSSVTDSSTLNQEIGTSGAMRMGCLDSGRISTSSEERRLLDGTSHGLSNRMASIWTHRTIKSQFGTGIFLLSSHMRWTS</sequence>
<proteinExistence type="predicted"/>
<protein>
    <submittedName>
        <fullName evidence="2">Uncharacterized protein</fullName>
    </submittedName>
</protein>
<dbReference type="Proteomes" id="UP000035642">
    <property type="component" value="Unassembled WGS sequence"/>
</dbReference>
<reference evidence="1" key="1">
    <citation type="submission" date="2012-09" db="EMBL/GenBank/DDBJ databases">
        <authorList>
            <person name="Martin A.A."/>
        </authorList>
    </citation>
    <scope>NUCLEOTIDE SEQUENCE</scope>
</reference>
<name>A0A0K0CTU6_ANGCA</name>
<organism evidence="1 2">
    <name type="scientific">Angiostrongylus cantonensis</name>
    <name type="common">Rat lungworm</name>
    <dbReference type="NCBI Taxonomy" id="6313"/>
    <lineage>
        <taxon>Eukaryota</taxon>
        <taxon>Metazoa</taxon>
        <taxon>Ecdysozoa</taxon>
        <taxon>Nematoda</taxon>
        <taxon>Chromadorea</taxon>
        <taxon>Rhabditida</taxon>
        <taxon>Rhabditina</taxon>
        <taxon>Rhabditomorpha</taxon>
        <taxon>Strongyloidea</taxon>
        <taxon>Metastrongylidae</taxon>
        <taxon>Angiostrongylus</taxon>
    </lineage>
</organism>
<evidence type="ECO:0000313" key="1">
    <source>
        <dbReference type="Proteomes" id="UP000035642"/>
    </source>
</evidence>
<accession>A0A0K0CTU6</accession>
<dbReference type="AlphaFoldDB" id="A0A0K0CTU6"/>
<evidence type="ECO:0000313" key="2">
    <source>
        <dbReference type="WBParaSite" id="ACAC_0000054701-mRNA-1"/>
    </source>
</evidence>
<keyword evidence="1" id="KW-1185">Reference proteome</keyword>